<name>A0A6J5BHY3_9BURK</name>
<proteinExistence type="inferred from homology"/>
<evidence type="ECO:0000259" key="4">
    <source>
        <dbReference type="Pfam" id="PF04069"/>
    </source>
</evidence>
<dbReference type="PANTHER" id="PTHR30629:SF2">
    <property type="entry name" value="PROPHAGE INTEGRASE INTS-RELATED"/>
    <property type="match status" value="1"/>
</dbReference>
<protein>
    <recommendedName>
        <fullName evidence="4">ABC-type glycine betaine transport system substrate-binding domain-containing protein</fullName>
    </recommendedName>
</protein>
<dbReference type="GO" id="GO:0015074">
    <property type="term" value="P:DNA integration"/>
    <property type="evidence" value="ECO:0007669"/>
    <property type="project" value="UniProtKB-KW"/>
</dbReference>
<dbReference type="Gene3D" id="3.40.190.10">
    <property type="entry name" value="Periplasmic binding protein-like II"/>
    <property type="match status" value="1"/>
</dbReference>
<evidence type="ECO:0000256" key="2">
    <source>
        <dbReference type="ARBA" id="ARBA00022908"/>
    </source>
</evidence>
<evidence type="ECO:0000256" key="1">
    <source>
        <dbReference type="ARBA" id="ARBA00008857"/>
    </source>
</evidence>
<dbReference type="SUPFAM" id="SSF56349">
    <property type="entry name" value="DNA breaking-rejoining enzymes"/>
    <property type="match status" value="1"/>
</dbReference>
<evidence type="ECO:0000256" key="3">
    <source>
        <dbReference type="ARBA" id="ARBA00023172"/>
    </source>
</evidence>
<gene>
    <name evidence="5" type="ORF">LMG27174_03909</name>
</gene>
<keyword evidence="3" id="KW-0233">DNA recombination</keyword>
<accession>A0A6J5BHY3</accession>
<organism evidence="5 6">
    <name type="scientific">Paraburkholderia rhynchosiae</name>
    <dbReference type="NCBI Taxonomy" id="487049"/>
    <lineage>
        <taxon>Bacteria</taxon>
        <taxon>Pseudomonadati</taxon>
        <taxon>Pseudomonadota</taxon>
        <taxon>Betaproteobacteria</taxon>
        <taxon>Burkholderiales</taxon>
        <taxon>Burkholderiaceae</taxon>
        <taxon>Paraburkholderia</taxon>
    </lineage>
</organism>
<dbReference type="Proteomes" id="UP000494205">
    <property type="component" value="Unassembled WGS sequence"/>
</dbReference>
<dbReference type="EMBL" id="CADIJZ010000014">
    <property type="protein sequence ID" value="CAB3705386.1"/>
    <property type="molecule type" value="Genomic_DNA"/>
</dbReference>
<dbReference type="SUPFAM" id="SSF53850">
    <property type="entry name" value="Periplasmic binding protein-like II"/>
    <property type="match status" value="1"/>
</dbReference>
<dbReference type="PANTHER" id="PTHR30629">
    <property type="entry name" value="PROPHAGE INTEGRASE"/>
    <property type="match status" value="1"/>
</dbReference>
<dbReference type="Pfam" id="PF04069">
    <property type="entry name" value="OpuAC"/>
    <property type="match status" value="1"/>
</dbReference>
<comment type="similarity">
    <text evidence="1">Belongs to the 'phage' integrase family.</text>
</comment>
<dbReference type="AlphaFoldDB" id="A0A6J5BHY3"/>
<dbReference type="InterPro" id="IPR007210">
    <property type="entry name" value="ABC_Gly_betaine_transp_sub-bd"/>
</dbReference>
<sequence>MGQTVVQHGVYYDQPYCKVAPNHDRPRLPVTHWSAHDLRRTTRTLLATPGCPNEIAEAVLGHVQPGIIGIYNRHTYDRERREWLTKLSHRLEEIEEPVVFLGWSPHQMNLDIKMQYLTGGDNVFGPDYGAAKVYTVLSTSFSGTCPNASKLLAQLRFTPDMESEIMAQIMAKKDATDSAKAYLRSRHDFLSSWLSGVTTIDGKEALPAVKRSLGL</sequence>
<dbReference type="GO" id="GO:0022857">
    <property type="term" value="F:transmembrane transporter activity"/>
    <property type="evidence" value="ECO:0007669"/>
    <property type="project" value="InterPro"/>
</dbReference>
<dbReference type="InterPro" id="IPR013762">
    <property type="entry name" value="Integrase-like_cat_sf"/>
</dbReference>
<reference evidence="5 6" key="1">
    <citation type="submission" date="2020-04" db="EMBL/GenBank/DDBJ databases">
        <authorList>
            <person name="De Canck E."/>
        </authorList>
    </citation>
    <scope>NUCLEOTIDE SEQUENCE [LARGE SCALE GENOMIC DNA]</scope>
    <source>
        <strain evidence="5 6">LMG 27174</strain>
    </source>
</reference>
<evidence type="ECO:0000313" key="5">
    <source>
        <dbReference type="EMBL" id="CAB3705386.1"/>
    </source>
</evidence>
<evidence type="ECO:0000313" key="6">
    <source>
        <dbReference type="Proteomes" id="UP000494205"/>
    </source>
</evidence>
<dbReference type="GO" id="GO:0006310">
    <property type="term" value="P:DNA recombination"/>
    <property type="evidence" value="ECO:0007669"/>
    <property type="project" value="UniProtKB-KW"/>
</dbReference>
<dbReference type="Gene3D" id="1.10.443.10">
    <property type="entry name" value="Intergrase catalytic core"/>
    <property type="match status" value="1"/>
</dbReference>
<dbReference type="InterPro" id="IPR050808">
    <property type="entry name" value="Phage_Integrase"/>
</dbReference>
<dbReference type="GO" id="GO:0043190">
    <property type="term" value="C:ATP-binding cassette (ABC) transporter complex"/>
    <property type="evidence" value="ECO:0007669"/>
    <property type="project" value="InterPro"/>
</dbReference>
<dbReference type="GO" id="GO:0003677">
    <property type="term" value="F:DNA binding"/>
    <property type="evidence" value="ECO:0007669"/>
    <property type="project" value="InterPro"/>
</dbReference>
<dbReference type="InterPro" id="IPR011010">
    <property type="entry name" value="DNA_brk_join_enz"/>
</dbReference>
<feature type="domain" description="ABC-type glycine betaine transport system substrate-binding" evidence="4">
    <location>
        <begin position="95"/>
        <end position="184"/>
    </location>
</feature>
<keyword evidence="2" id="KW-0229">DNA integration</keyword>